<evidence type="ECO:0000256" key="14">
    <source>
        <dbReference type="ARBA" id="ARBA00022840"/>
    </source>
</evidence>
<keyword evidence="20 21" id="KW-1208">Phospholipid metabolism</keyword>
<keyword evidence="15" id="KW-0460">Magnesium</keyword>
<keyword evidence="13 21" id="KW-0418">Kinase</keyword>
<sequence>MIKFLAKAVIHIKKASVYSSHGLQVAFKEELAFRLEILCLMVALPTAILLGHSALERVALISSVLLVPIMELLNSAIEITLDRIDLAWHPLTKKAKDMGSAAILLAVVNAVIVWSIIIVSYF</sequence>
<comment type="subcellular location">
    <subcellularLocation>
        <location evidence="2 21">Cell inner membrane</location>
        <topology evidence="2 21">Multi-pass membrane protein</topology>
    </subcellularLocation>
</comment>
<evidence type="ECO:0000256" key="10">
    <source>
        <dbReference type="ARBA" id="ARBA00022692"/>
    </source>
</evidence>
<evidence type="ECO:0000256" key="13">
    <source>
        <dbReference type="ARBA" id="ARBA00022777"/>
    </source>
</evidence>
<evidence type="ECO:0000256" key="6">
    <source>
        <dbReference type="ARBA" id="ARBA00022475"/>
    </source>
</evidence>
<evidence type="ECO:0000256" key="19">
    <source>
        <dbReference type="ARBA" id="ARBA00023209"/>
    </source>
</evidence>
<dbReference type="Pfam" id="PF01219">
    <property type="entry name" value="DAGK_prokar"/>
    <property type="match status" value="1"/>
</dbReference>
<dbReference type="InterPro" id="IPR036945">
    <property type="entry name" value="DAGK_sf"/>
</dbReference>
<dbReference type="CDD" id="cd14264">
    <property type="entry name" value="DAGK_IM"/>
    <property type="match status" value="1"/>
</dbReference>
<dbReference type="RefSeq" id="WP_275088572.1">
    <property type="nucleotide sequence ID" value="NZ_CP119078.1"/>
</dbReference>
<evidence type="ECO:0000256" key="1">
    <source>
        <dbReference type="ARBA" id="ARBA00001946"/>
    </source>
</evidence>
<comment type="function">
    <text evidence="21">Catalyzes the ATP-dependent phosphorylation of sn-l,2-diacylglycerol (DAG) to phosphatidic acid. Involved in the recycling of diacylglycerol produced as a by-product during membrane-derived oligosaccharide (MDO) biosynthesis.</text>
</comment>
<keyword evidence="17 21" id="KW-0443">Lipid metabolism</keyword>
<keyword evidence="6" id="KW-1003">Cell membrane</keyword>
<evidence type="ECO:0000313" key="23">
    <source>
        <dbReference type="Proteomes" id="UP001222087"/>
    </source>
</evidence>
<keyword evidence="7" id="KW-0444">Lipid biosynthesis</keyword>
<evidence type="ECO:0000256" key="17">
    <source>
        <dbReference type="ARBA" id="ARBA00023098"/>
    </source>
</evidence>
<evidence type="ECO:0000256" key="8">
    <source>
        <dbReference type="ARBA" id="ARBA00022519"/>
    </source>
</evidence>
<keyword evidence="19" id="KW-0594">Phospholipid biosynthesis</keyword>
<reference evidence="22 23" key="1">
    <citation type="submission" date="2023-02" db="EMBL/GenBank/DDBJ databases">
        <title>Genome Sequence of L. cardiaca H63T.</title>
        <authorList>
            <person name="Lopez A.E."/>
            <person name="Cianciotto N.P."/>
        </authorList>
    </citation>
    <scope>NUCLEOTIDE SEQUENCE [LARGE SCALE GENOMIC DNA]</scope>
    <source>
        <strain evidence="22 23">H63</strain>
    </source>
</reference>
<protein>
    <recommendedName>
        <fullName evidence="5 21">Diacylglycerol kinase</fullName>
        <ecNumber evidence="4 21">2.7.1.107</ecNumber>
    </recommendedName>
</protein>
<keyword evidence="8 21" id="KW-0997">Cell inner membrane</keyword>
<keyword evidence="16 21" id="KW-1133">Transmembrane helix</keyword>
<dbReference type="InterPro" id="IPR000829">
    <property type="entry name" value="DAGK"/>
</dbReference>
<evidence type="ECO:0000256" key="2">
    <source>
        <dbReference type="ARBA" id="ARBA00004429"/>
    </source>
</evidence>
<evidence type="ECO:0000256" key="12">
    <source>
        <dbReference type="ARBA" id="ARBA00022741"/>
    </source>
</evidence>
<dbReference type="Proteomes" id="UP001222087">
    <property type="component" value="Chromosome"/>
</dbReference>
<comment type="caution">
    <text evidence="21">Lacks conserved residue(s) required for the propagation of feature annotation.</text>
</comment>
<dbReference type="GO" id="GO:0016301">
    <property type="term" value="F:kinase activity"/>
    <property type="evidence" value="ECO:0007669"/>
    <property type="project" value="UniProtKB-KW"/>
</dbReference>
<keyword evidence="18 21" id="KW-0472">Membrane</keyword>
<evidence type="ECO:0000256" key="3">
    <source>
        <dbReference type="ARBA" id="ARBA00005967"/>
    </source>
</evidence>
<gene>
    <name evidence="22" type="ORF">PXX05_12755</name>
</gene>
<proteinExistence type="inferred from homology"/>
<comment type="cofactor">
    <cofactor evidence="1">
        <name>Mg(2+)</name>
        <dbReference type="ChEBI" id="CHEBI:18420"/>
    </cofactor>
</comment>
<evidence type="ECO:0000256" key="7">
    <source>
        <dbReference type="ARBA" id="ARBA00022516"/>
    </source>
</evidence>
<feature type="transmembrane region" description="Helical" evidence="21">
    <location>
        <begin position="98"/>
        <end position="121"/>
    </location>
</feature>
<evidence type="ECO:0000313" key="22">
    <source>
        <dbReference type="EMBL" id="WED42756.1"/>
    </source>
</evidence>
<evidence type="ECO:0000256" key="21">
    <source>
        <dbReference type="RuleBase" id="RU363065"/>
    </source>
</evidence>
<dbReference type="InterPro" id="IPR033718">
    <property type="entry name" value="DAGK_prok"/>
</dbReference>
<evidence type="ECO:0000256" key="9">
    <source>
        <dbReference type="ARBA" id="ARBA00022679"/>
    </source>
</evidence>
<evidence type="ECO:0000256" key="5">
    <source>
        <dbReference type="ARBA" id="ARBA00017575"/>
    </source>
</evidence>
<evidence type="ECO:0000256" key="11">
    <source>
        <dbReference type="ARBA" id="ARBA00022723"/>
    </source>
</evidence>
<keyword evidence="10 21" id="KW-0812">Transmembrane</keyword>
<name>A0ABY8ATR8_9GAMM</name>
<evidence type="ECO:0000256" key="20">
    <source>
        <dbReference type="ARBA" id="ARBA00023264"/>
    </source>
</evidence>
<keyword evidence="14 21" id="KW-0067">ATP-binding</keyword>
<evidence type="ECO:0000256" key="16">
    <source>
        <dbReference type="ARBA" id="ARBA00022989"/>
    </source>
</evidence>
<evidence type="ECO:0000256" key="15">
    <source>
        <dbReference type="ARBA" id="ARBA00022842"/>
    </source>
</evidence>
<dbReference type="EC" id="2.7.1.107" evidence="4 21"/>
<organism evidence="22 23">
    <name type="scientific">Legionella cardiaca</name>
    <dbReference type="NCBI Taxonomy" id="1071983"/>
    <lineage>
        <taxon>Bacteria</taxon>
        <taxon>Pseudomonadati</taxon>
        <taxon>Pseudomonadota</taxon>
        <taxon>Gammaproteobacteria</taxon>
        <taxon>Legionellales</taxon>
        <taxon>Legionellaceae</taxon>
        <taxon>Legionella</taxon>
    </lineage>
</organism>
<comment type="similarity">
    <text evidence="3 21">Belongs to the bacterial diacylglycerol kinase family.</text>
</comment>
<keyword evidence="11" id="KW-0479">Metal-binding</keyword>
<comment type="catalytic activity">
    <reaction evidence="21">
        <text>a 1,2-diacyl-sn-glycerol + ATP = a 1,2-diacyl-sn-glycero-3-phosphate + ADP + H(+)</text>
        <dbReference type="Rhea" id="RHEA:10272"/>
        <dbReference type="ChEBI" id="CHEBI:15378"/>
        <dbReference type="ChEBI" id="CHEBI:17815"/>
        <dbReference type="ChEBI" id="CHEBI:30616"/>
        <dbReference type="ChEBI" id="CHEBI:58608"/>
        <dbReference type="ChEBI" id="CHEBI:456216"/>
        <dbReference type="EC" id="2.7.1.107"/>
    </reaction>
</comment>
<keyword evidence="23" id="KW-1185">Reference proteome</keyword>
<accession>A0ABY8ATR8</accession>
<evidence type="ECO:0000256" key="18">
    <source>
        <dbReference type="ARBA" id="ARBA00023136"/>
    </source>
</evidence>
<keyword evidence="9 21" id="KW-0808">Transferase</keyword>
<dbReference type="EMBL" id="CP119078">
    <property type="protein sequence ID" value="WED42756.1"/>
    <property type="molecule type" value="Genomic_DNA"/>
</dbReference>
<evidence type="ECO:0000256" key="4">
    <source>
        <dbReference type="ARBA" id="ARBA00012133"/>
    </source>
</evidence>
<dbReference type="PANTHER" id="PTHR34299:SF1">
    <property type="entry name" value="DIACYLGLYCEROL KINASE"/>
    <property type="match status" value="1"/>
</dbReference>
<keyword evidence="12 21" id="KW-0547">Nucleotide-binding</keyword>
<dbReference type="PANTHER" id="PTHR34299">
    <property type="entry name" value="DIACYLGLYCEROL KINASE"/>
    <property type="match status" value="1"/>
</dbReference>
<dbReference type="Gene3D" id="1.10.287.3610">
    <property type="match status" value="1"/>
</dbReference>